<name>A0A1M6VQS8_SELRU</name>
<dbReference type="Proteomes" id="UP000184263">
    <property type="component" value="Unassembled WGS sequence"/>
</dbReference>
<evidence type="ECO:0000256" key="3">
    <source>
        <dbReference type="ARBA" id="ARBA00022679"/>
    </source>
</evidence>
<keyword evidence="1" id="KW-0813">Transport</keyword>
<evidence type="ECO:0000256" key="7">
    <source>
        <dbReference type="PROSITE-ProRule" id="PRU00418"/>
    </source>
</evidence>
<sequence>MEEFELIAFKIISGVGAARSCYIEAIQAAKAGNYERAEKLITEGDENFVEGHKAHTELLAREAGSDQGINISLLILHAEDQLMSAEGFKTIAQEFIAAYKRIDKLEAKQHG</sequence>
<dbReference type="GO" id="GO:0009401">
    <property type="term" value="P:phosphoenolpyruvate-dependent sugar phosphotransferase system"/>
    <property type="evidence" value="ECO:0007669"/>
    <property type="project" value="UniProtKB-KW"/>
</dbReference>
<dbReference type="PIRSF" id="PIRSF000699">
    <property type="entry name" value="PTS_IILac_III"/>
    <property type="match status" value="1"/>
</dbReference>
<comment type="cofactor">
    <cofactor evidence="6">
        <name>Mg(2+)</name>
        <dbReference type="ChEBI" id="CHEBI:18420"/>
    </cofactor>
    <text evidence="6">Binds 1 Mg(2+) ion per trimer.</text>
</comment>
<dbReference type="AlphaFoldDB" id="A0A1M6VQS8"/>
<protein>
    <submittedName>
        <fullName evidence="8">PTS system, cellobiose-specific IIA component</fullName>
    </submittedName>
</protein>
<dbReference type="OrthoDB" id="389577at2"/>
<evidence type="ECO:0000313" key="9">
    <source>
        <dbReference type="Proteomes" id="UP000184263"/>
    </source>
</evidence>
<dbReference type="PANTHER" id="PTHR34382:SF7">
    <property type="entry name" value="PTS SYSTEM N,N'-DIACETYLCHITOBIOSE-SPECIFIC EIIA COMPONENT"/>
    <property type="match status" value="1"/>
</dbReference>
<dbReference type="InterPro" id="IPR036542">
    <property type="entry name" value="PTS_IIA_lac/cel_sf"/>
</dbReference>
<feature type="binding site" evidence="6">
    <location>
        <position position="80"/>
    </location>
    <ligand>
        <name>Mg(2+)</name>
        <dbReference type="ChEBI" id="CHEBI:18420"/>
        <note>ligand shared between all trimeric partners</note>
    </ligand>
</feature>
<dbReference type="InterPro" id="IPR003188">
    <property type="entry name" value="PTS_IIA_lac/cel"/>
</dbReference>
<evidence type="ECO:0000256" key="6">
    <source>
        <dbReference type="PIRSR" id="PIRSR000699-2"/>
    </source>
</evidence>
<dbReference type="Gene3D" id="1.20.58.80">
    <property type="entry name" value="Phosphotransferase system, lactose/cellobiose-type IIA subunit"/>
    <property type="match status" value="1"/>
</dbReference>
<keyword evidence="6" id="KW-0460">Magnesium</keyword>
<gene>
    <name evidence="8" type="ORF">SAMN05216582_12020</name>
</gene>
<keyword evidence="6" id="KW-0479">Metal-binding</keyword>
<keyword evidence="2" id="KW-0762">Sugar transport</keyword>
<dbReference type="Pfam" id="PF02255">
    <property type="entry name" value="PTS_IIA"/>
    <property type="match status" value="1"/>
</dbReference>
<keyword evidence="4" id="KW-0598">Phosphotransferase system</keyword>
<dbReference type="GO" id="GO:0016740">
    <property type="term" value="F:transferase activity"/>
    <property type="evidence" value="ECO:0007669"/>
    <property type="project" value="UniProtKB-KW"/>
</dbReference>
<feature type="active site" description="Tele-phosphohistidine intermediate" evidence="5">
    <location>
        <position position="77"/>
    </location>
</feature>
<evidence type="ECO:0000256" key="5">
    <source>
        <dbReference type="PIRSR" id="PIRSR000699-1"/>
    </source>
</evidence>
<reference evidence="8 9" key="1">
    <citation type="submission" date="2016-11" db="EMBL/GenBank/DDBJ databases">
        <authorList>
            <person name="Jaros S."/>
            <person name="Januszkiewicz K."/>
            <person name="Wedrychowicz H."/>
        </authorList>
    </citation>
    <scope>NUCLEOTIDE SEQUENCE [LARGE SCALE GENOMIC DNA]</scope>
    <source>
        <strain evidence="8 9">HD4</strain>
    </source>
</reference>
<evidence type="ECO:0000256" key="2">
    <source>
        <dbReference type="ARBA" id="ARBA00022597"/>
    </source>
</evidence>
<dbReference type="PROSITE" id="PS51095">
    <property type="entry name" value="PTS_EIIA_TYPE_3"/>
    <property type="match status" value="1"/>
</dbReference>
<evidence type="ECO:0000313" key="8">
    <source>
        <dbReference type="EMBL" id="SHK83838.1"/>
    </source>
</evidence>
<dbReference type="CDD" id="cd00215">
    <property type="entry name" value="PTS_IIA_lac"/>
    <property type="match status" value="1"/>
</dbReference>
<dbReference type="SUPFAM" id="SSF46973">
    <property type="entry name" value="Enzyme IIa from lactose specific PTS, IIa-lac"/>
    <property type="match status" value="1"/>
</dbReference>
<evidence type="ECO:0000256" key="1">
    <source>
        <dbReference type="ARBA" id="ARBA00022448"/>
    </source>
</evidence>
<dbReference type="PANTHER" id="PTHR34382">
    <property type="entry name" value="PTS SYSTEM N,N'-DIACETYLCHITOBIOSE-SPECIFIC EIIA COMPONENT"/>
    <property type="match status" value="1"/>
</dbReference>
<organism evidence="8 9">
    <name type="scientific">Selenomonas ruminantium</name>
    <dbReference type="NCBI Taxonomy" id="971"/>
    <lineage>
        <taxon>Bacteria</taxon>
        <taxon>Bacillati</taxon>
        <taxon>Bacillota</taxon>
        <taxon>Negativicutes</taxon>
        <taxon>Selenomonadales</taxon>
        <taxon>Selenomonadaceae</taxon>
        <taxon>Selenomonas</taxon>
    </lineage>
</organism>
<feature type="modified residue" description="Phosphohistidine; by HPr" evidence="7">
    <location>
        <position position="77"/>
    </location>
</feature>
<dbReference type="EMBL" id="FRBC01000020">
    <property type="protein sequence ID" value="SHK83838.1"/>
    <property type="molecule type" value="Genomic_DNA"/>
</dbReference>
<dbReference type="RefSeq" id="WP_073090947.1">
    <property type="nucleotide sequence ID" value="NZ_FRBC01000020.1"/>
</dbReference>
<evidence type="ECO:0000256" key="4">
    <source>
        <dbReference type="ARBA" id="ARBA00022683"/>
    </source>
</evidence>
<accession>A0A1M6VQS8</accession>
<dbReference type="GO" id="GO:0046872">
    <property type="term" value="F:metal ion binding"/>
    <property type="evidence" value="ECO:0007669"/>
    <property type="project" value="UniProtKB-KW"/>
</dbReference>
<proteinExistence type="predicted"/>
<keyword evidence="3" id="KW-0808">Transferase</keyword>